<evidence type="ECO:0000256" key="5">
    <source>
        <dbReference type="ARBA" id="ARBA00023121"/>
    </source>
</evidence>
<keyword evidence="9" id="KW-1185">Reference proteome</keyword>
<dbReference type="PANTHER" id="PTHR21427:SF19">
    <property type="entry name" value="UBIQUINONE BIOSYNTHESIS PROTEIN COQ9, MITOCHONDRIAL"/>
    <property type="match status" value="1"/>
</dbReference>
<dbReference type="Proteomes" id="UP000298714">
    <property type="component" value="Chromosome"/>
</dbReference>
<evidence type="ECO:0000256" key="3">
    <source>
        <dbReference type="ARBA" id="ARBA00022688"/>
    </source>
</evidence>
<dbReference type="PANTHER" id="PTHR21427">
    <property type="entry name" value="UBIQUINONE BIOSYNTHESIS PROTEIN COQ9, MITOCHONDRIAL"/>
    <property type="match status" value="1"/>
</dbReference>
<dbReference type="KEGG" id="hgn:E6W36_10165"/>
<evidence type="ECO:0000256" key="4">
    <source>
        <dbReference type="ARBA" id="ARBA00022946"/>
    </source>
</evidence>
<proteinExistence type="inferred from homology"/>
<evidence type="ECO:0000256" key="2">
    <source>
        <dbReference type="ARBA" id="ARBA00010766"/>
    </source>
</evidence>
<organism evidence="8 9">
    <name type="scientific">Hankyongella ginsenosidimutans</name>
    <dbReference type="NCBI Taxonomy" id="1763828"/>
    <lineage>
        <taxon>Bacteria</taxon>
        <taxon>Pseudomonadati</taxon>
        <taxon>Pseudomonadota</taxon>
        <taxon>Alphaproteobacteria</taxon>
        <taxon>Sphingomonadales</taxon>
        <taxon>Sphingomonadaceae</taxon>
        <taxon>Hankyongella</taxon>
    </lineage>
</organism>
<comment type="function">
    <text evidence="6">Membrane-associated protein that warps the membrane surface to access and bind aromatic isoprenes with high specificity, including ubiquinone (CoQ) isoprene intermediates and presents them directly to COQ7, therefore facilitating the COQ7-mediated hydroxylase step. Participates in the biosynthesis of coenzyme Q, also named ubiquinone, an essential lipid-soluble electron transporter for aerobic cellular respiration.</text>
</comment>
<dbReference type="EMBL" id="CP039704">
    <property type="protein sequence ID" value="QCI79769.1"/>
    <property type="molecule type" value="Genomic_DNA"/>
</dbReference>
<evidence type="ECO:0000313" key="9">
    <source>
        <dbReference type="Proteomes" id="UP000298714"/>
    </source>
</evidence>
<name>A0A4D7BWG6_9SPHN</name>
<reference evidence="9" key="1">
    <citation type="submission" date="2019-04" db="EMBL/GenBank/DDBJ databases">
        <title>Complete genome sequence of Sphingomonas sp. W1-2-3.</title>
        <authorList>
            <person name="Im W.T."/>
        </authorList>
    </citation>
    <scope>NUCLEOTIDE SEQUENCE [LARGE SCALE GENOMIC DNA]</scope>
    <source>
        <strain evidence="9">W1-2-3</strain>
    </source>
</reference>
<feature type="domain" description="COQ9 C-terminal" evidence="7">
    <location>
        <begin position="139"/>
        <end position="208"/>
    </location>
</feature>
<comment type="similarity">
    <text evidence="2">Belongs to the COQ9 family.</text>
</comment>
<keyword evidence="3" id="KW-0831">Ubiquinone biosynthesis</keyword>
<dbReference type="Gene3D" id="1.10.357.10">
    <property type="entry name" value="Tetracycline Repressor, domain 2"/>
    <property type="match status" value="1"/>
</dbReference>
<dbReference type="GO" id="GO:0006744">
    <property type="term" value="P:ubiquinone biosynthetic process"/>
    <property type="evidence" value="ECO:0007669"/>
    <property type="project" value="UniProtKB-KW"/>
</dbReference>
<dbReference type="Pfam" id="PF08511">
    <property type="entry name" value="COQ9"/>
    <property type="match status" value="1"/>
</dbReference>
<evidence type="ECO:0000259" key="7">
    <source>
        <dbReference type="Pfam" id="PF08511"/>
    </source>
</evidence>
<dbReference type="InterPro" id="IPR013718">
    <property type="entry name" value="COQ9_C"/>
</dbReference>
<evidence type="ECO:0000256" key="1">
    <source>
        <dbReference type="ARBA" id="ARBA00004749"/>
    </source>
</evidence>
<evidence type="ECO:0000256" key="6">
    <source>
        <dbReference type="ARBA" id="ARBA00058104"/>
    </source>
</evidence>
<gene>
    <name evidence="8" type="ORF">E6W36_10165</name>
</gene>
<protein>
    <submittedName>
        <fullName evidence="8">COQ9 family protein</fullName>
    </submittedName>
</protein>
<comment type="pathway">
    <text evidence="1">Cofactor biosynthesis; ubiquinone biosynthesis.</text>
</comment>
<keyword evidence="5" id="KW-0446">Lipid-binding</keyword>
<accession>A0A4D7BWG6</accession>
<keyword evidence="4" id="KW-0809">Transit peptide</keyword>
<evidence type="ECO:0000313" key="8">
    <source>
        <dbReference type="EMBL" id="QCI79769.1"/>
    </source>
</evidence>
<dbReference type="GO" id="GO:0008289">
    <property type="term" value="F:lipid binding"/>
    <property type="evidence" value="ECO:0007669"/>
    <property type="project" value="UniProtKB-KW"/>
</dbReference>
<dbReference type="InterPro" id="IPR012762">
    <property type="entry name" value="Ubiq_biosynth_COQ9"/>
</dbReference>
<dbReference type="RefSeq" id="WP_222872596.1">
    <property type="nucleotide sequence ID" value="NZ_CP039704.1"/>
</dbReference>
<sequence length="234" mass="25270">MAAATILPLATAVRLCHGSAMIANTHTLKVLRRELGLALAGHAAFDGWTITALDRAADDVGVSRDEARLVIGTSPSALIDAFFAAVGDRLEQRLAEAALPELKVRQRVRTGVVILLDLLVPHKEAVRRASALLPLHGPRAAGRLWRLADSIWHAAGDTAVDYNHYTKRLILGGVIGTTLLAWLGDQSDAHSETLAFLDRRIAGVMRFETVKARGVAALSRLPDPAAFLGRLRYR</sequence>
<dbReference type="NCBIfam" id="TIGR02396">
    <property type="entry name" value="diverge_rpsU"/>
    <property type="match status" value="1"/>
</dbReference>
<dbReference type="AlphaFoldDB" id="A0A4D7BWG6"/>